<keyword evidence="2" id="KW-0808">Transferase</keyword>
<dbReference type="InterPro" id="IPR029063">
    <property type="entry name" value="SAM-dependent_MTases_sf"/>
</dbReference>
<dbReference type="HOGENOM" id="CLU_415521_0_0_9"/>
<name>G7VVM5_PAETH</name>
<proteinExistence type="predicted"/>
<evidence type="ECO:0000259" key="1">
    <source>
        <dbReference type="Pfam" id="PF13524"/>
    </source>
</evidence>
<evidence type="ECO:0000313" key="2">
    <source>
        <dbReference type="EMBL" id="AET57664.1"/>
    </source>
</evidence>
<dbReference type="Gene3D" id="3.40.50.150">
    <property type="entry name" value="Vaccinia Virus protein VP39"/>
    <property type="match status" value="1"/>
</dbReference>
<dbReference type="InterPro" id="IPR055259">
    <property type="entry name" value="YkvP/CgeB_Glyco_trans-like"/>
</dbReference>
<dbReference type="eggNOG" id="COG4641">
    <property type="taxonomic scope" value="Bacteria"/>
</dbReference>
<reference evidence="3" key="1">
    <citation type="submission" date="2011-11" db="EMBL/GenBank/DDBJ databases">
        <title>Complete sequence of Paenibacillus terrae HPL-003.</title>
        <authorList>
            <person name="Shin S.H."/>
            <person name="Kim S."/>
            <person name="Kim J.Y."/>
        </authorList>
    </citation>
    <scope>NUCLEOTIDE SEQUENCE [LARGE SCALE GENOMIC DNA]</scope>
    <source>
        <strain evidence="3">HPL-003</strain>
    </source>
</reference>
<dbReference type="RefSeq" id="WP_014278418.1">
    <property type="nucleotide sequence ID" value="NC_016641.1"/>
</dbReference>
<dbReference type="AlphaFoldDB" id="G7VVM5"/>
<organism evidence="2 3">
    <name type="scientific">Paenibacillus terrae (strain HPL-003)</name>
    <dbReference type="NCBI Taxonomy" id="985665"/>
    <lineage>
        <taxon>Bacteria</taxon>
        <taxon>Bacillati</taxon>
        <taxon>Bacillota</taxon>
        <taxon>Bacilli</taxon>
        <taxon>Bacillales</taxon>
        <taxon>Paenibacillaceae</taxon>
        <taxon>Paenibacillus</taxon>
    </lineage>
</organism>
<reference key="2">
    <citation type="submission" date="2011-11" db="EMBL/GenBank/DDBJ databases">
        <authorList>
            <person name="Shin S.H."/>
            <person name="Kim S."/>
            <person name="Kim J.Y."/>
        </authorList>
    </citation>
    <scope>NUCLEOTIDE SEQUENCE</scope>
    <source>
        <strain>HPL-003</strain>
    </source>
</reference>
<keyword evidence="2" id="KW-0489">Methyltransferase</keyword>
<dbReference type="eggNOG" id="COG2227">
    <property type="taxonomic scope" value="Bacteria"/>
</dbReference>
<dbReference type="OrthoDB" id="8936324at2"/>
<dbReference type="STRING" id="985665.HPL003_04475"/>
<evidence type="ECO:0000313" key="3">
    <source>
        <dbReference type="Proteomes" id="UP000005876"/>
    </source>
</evidence>
<accession>G7VVM5</accession>
<sequence length="660" mass="76138">MKIVLFRRNGVIAPHITDDYAFAFEQLGHEILYVRLEEGFGLSEIQNIRDFKPDMAVAYGGVGILRDGKKILLRQMGIPLVSLHYDNPFFSMDEELEAEFQEYSSYYYHFVWDKYCLQLLIERNIKNVHPIMLATNPLKFYPNPQVKAKEGEIAFVGNIVKVDNNIVEEHLEQKFVNFIINEKVKNINIPTFDLCREAFLLKEFETIRYLYEKHPYAFWTHIYAPIHIRGSAILRQHVLNSISGIDIHVYGSKEIASNHLIHHPSVPYSELSSLYQSYAINLNISSLQLETSINNRVFDVFASKSFVLSDYKDDMKLIFPNVWNEISFGSLEELVTKGDYFLTHPKERIELVEELYENVITNHTYKERAMEVIEIVTASKLNYAREKELNSYKEDKSKEVSKQCPVCSGTSFSLLYSIEGHDGFETNLHRCAECCTVFMSPQPTEGYLDWFYNNVYYSNEHRTKMGWSTDLEQITPGLLAVLEARMDLVETYVDQTKYPRGKLLDLGCSTGNFVLEAQLRYWDVKGVEISEKAAQIGRQKHGLSIITGSLDEHLFDNESFDVVTAFDVLEHIPNPHHFMENIRRVLKAGGLFIANTPNVSSTASYHSGSGWRHLDPPLHVILYDHISLRILMRLHKFKILKISGGSEYLGQMQIVAMKED</sequence>
<protein>
    <submittedName>
        <fullName evidence="2">2-polyprenyl-3-methyl-5-hydroxy-6-metoxy-1 4-benzoquinol methylase-like protein</fullName>
    </submittedName>
</protein>
<dbReference type="Proteomes" id="UP000005876">
    <property type="component" value="Chromosome"/>
</dbReference>
<dbReference type="Pfam" id="PF13524">
    <property type="entry name" value="Glyco_trans_1_2"/>
    <property type="match status" value="1"/>
</dbReference>
<reference evidence="2 3" key="3">
    <citation type="journal article" date="2012" name="J. Bacteriol.">
        <title>Genome Sequence of Paenibacillus terrae HPL-003, a Xylanase-Producing Bacterium Isolated from Soil Found in Forest Residue.</title>
        <authorList>
            <person name="Shin S.H."/>
            <person name="Kim S."/>
            <person name="Kim J.Y."/>
            <person name="Song H.Y."/>
            <person name="Cho S.J."/>
            <person name="Kim D.R."/>
            <person name="Lee K.I."/>
            <person name="Lim H.K."/>
            <person name="Park N.J."/>
            <person name="Hwang I.T."/>
            <person name="Yang K.S."/>
        </authorList>
    </citation>
    <scope>NUCLEOTIDE SEQUENCE [LARGE SCALE GENOMIC DNA]</scope>
    <source>
        <strain evidence="2 3">HPL-003</strain>
    </source>
</reference>
<feature type="domain" description="Spore protein YkvP/CgeB glycosyl transferase-like" evidence="1">
    <location>
        <begin position="238"/>
        <end position="373"/>
    </location>
</feature>
<dbReference type="SUPFAM" id="SSF53335">
    <property type="entry name" value="S-adenosyl-L-methionine-dependent methyltransferases"/>
    <property type="match status" value="1"/>
</dbReference>
<dbReference type="GO" id="GO:0008168">
    <property type="term" value="F:methyltransferase activity"/>
    <property type="evidence" value="ECO:0007669"/>
    <property type="project" value="UniProtKB-KW"/>
</dbReference>
<dbReference type="KEGG" id="pta:HPL003_04475"/>
<gene>
    <name evidence="2" type="ordered locus">HPL003_04475</name>
</gene>
<dbReference type="PANTHER" id="PTHR43861:SF6">
    <property type="entry name" value="METHYLTRANSFERASE TYPE 11"/>
    <property type="match status" value="1"/>
</dbReference>
<dbReference type="EMBL" id="CP003107">
    <property type="protein sequence ID" value="AET57664.1"/>
    <property type="molecule type" value="Genomic_DNA"/>
</dbReference>
<dbReference type="PANTHER" id="PTHR43861">
    <property type="entry name" value="TRANS-ACONITATE 2-METHYLTRANSFERASE-RELATED"/>
    <property type="match status" value="1"/>
</dbReference>
<dbReference type="GO" id="GO:0032259">
    <property type="term" value="P:methylation"/>
    <property type="evidence" value="ECO:0007669"/>
    <property type="project" value="UniProtKB-KW"/>
</dbReference>
<dbReference type="CDD" id="cd02440">
    <property type="entry name" value="AdoMet_MTases"/>
    <property type="match status" value="1"/>
</dbReference>
<dbReference type="Pfam" id="PF13489">
    <property type="entry name" value="Methyltransf_23"/>
    <property type="match status" value="1"/>
</dbReference>